<dbReference type="RefSeq" id="XP_022656202.1">
    <property type="nucleotide sequence ID" value="XM_022800467.1"/>
</dbReference>
<dbReference type="EnsemblMetazoa" id="XM_022800467">
    <property type="protein sequence ID" value="XP_022656202"/>
    <property type="gene ID" value="LOC111248323"/>
</dbReference>
<reference evidence="3" key="1">
    <citation type="submission" date="2021-01" db="UniProtKB">
        <authorList>
            <consortium name="EnsemblMetazoa"/>
        </authorList>
    </citation>
    <scope>IDENTIFICATION</scope>
</reference>
<dbReference type="Pfam" id="PF18891">
    <property type="entry name" value="FANCL_d3"/>
    <property type="match status" value="1"/>
</dbReference>
<dbReference type="PANTHER" id="PTHR13206:SF0">
    <property type="entry name" value="E3 UBIQUITIN-PROTEIN LIGASE FANCL"/>
    <property type="match status" value="1"/>
</dbReference>
<sequence>MNLSQITETELSERKEMLLRFPNFVPIKADLTEFRGWLRLCDRNVPIFLRCGDAHREVEVTSPDGLLASLMDRLNADSPELVEKIKKMRKPSSYLHELLNALNRLVERGEYNNGFAAEGADLSSRRVSGAKTFRLILDQLISTIGVESLKEVSKNRLTLTYRDMDMTYNIIEGRVVNSSIPRELLAKTAGLYRPREVADAFTVFKDFINKLQPFYDSLKSLDSLAWVVDPSDLRRPYRRVALEDSLALQITFTDPLQLEKPPLLELLGCPSSGVGFREILRRAEWSRKWDSQQDVLDNLRMALGDELRLVRIQENSQVDITCAICYAYRLGEQIPDVFCAHRSCRRAYHIECFRSWALQWGVEQGATRAHTAVTGGSFAPCVYCEQPVAILTTAVTTTTAVVPC</sequence>
<feature type="domain" description="FANCL C-terminal" evidence="1">
    <location>
        <begin position="319"/>
        <end position="390"/>
    </location>
</feature>
<dbReference type="CTD" id="55120"/>
<dbReference type="InterPro" id="IPR013083">
    <property type="entry name" value="Znf_RING/FYVE/PHD"/>
</dbReference>
<dbReference type="GO" id="GO:0061630">
    <property type="term" value="F:ubiquitin protein ligase activity"/>
    <property type="evidence" value="ECO:0007669"/>
    <property type="project" value="TreeGrafter"/>
</dbReference>
<evidence type="ECO:0000313" key="4">
    <source>
        <dbReference type="Proteomes" id="UP000594260"/>
    </source>
</evidence>
<organism evidence="3 4">
    <name type="scientific">Varroa destructor</name>
    <name type="common">Honeybee mite</name>
    <dbReference type="NCBI Taxonomy" id="109461"/>
    <lineage>
        <taxon>Eukaryota</taxon>
        <taxon>Metazoa</taxon>
        <taxon>Ecdysozoa</taxon>
        <taxon>Arthropoda</taxon>
        <taxon>Chelicerata</taxon>
        <taxon>Arachnida</taxon>
        <taxon>Acari</taxon>
        <taxon>Parasitiformes</taxon>
        <taxon>Mesostigmata</taxon>
        <taxon>Gamasina</taxon>
        <taxon>Dermanyssoidea</taxon>
        <taxon>Varroidae</taxon>
        <taxon>Varroa</taxon>
    </lineage>
</organism>
<dbReference type="GO" id="GO:0006513">
    <property type="term" value="P:protein monoubiquitination"/>
    <property type="evidence" value="ECO:0007669"/>
    <property type="project" value="TreeGrafter"/>
</dbReference>
<dbReference type="GO" id="GO:0036297">
    <property type="term" value="P:interstrand cross-link repair"/>
    <property type="evidence" value="ECO:0007669"/>
    <property type="project" value="InterPro"/>
</dbReference>
<dbReference type="InterPro" id="IPR026848">
    <property type="entry name" value="Fancl"/>
</dbReference>
<evidence type="ECO:0008006" key="5">
    <source>
        <dbReference type="Google" id="ProtNLM"/>
    </source>
</evidence>
<evidence type="ECO:0000259" key="2">
    <source>
        <dbReference type="Pfam" id="PF18891"/>
    </source>
</evidence>
<name>A0A7M7JSF0_VARDE</name>
<dbReference type="Gene3D" id="3.30.40.10">
    <property type="entry name" value="Zinc/RING finger domain, C3HC4 (zinc finger)"/>
    <property type="match status" value="1"/>
</dbReference>
<dbReference type="Gene3D" id="3.10.110.20">
    <property type="entry name" value="RWD domain-like"/>
    <property type="match status" value="1"/>
</dbReference>
<dbReference type="InterPro" id="IPR044037">
    <property type="entry name" value="FANCL_d3"/>
</dbReference>
<dbReference type="AlphaFoldDB" id="A0A7M7JSF0"/>
<dbReference type="GeneID" id="111248323"/>
<evidence type="ECO:0000313" key="3">
    <source>
        <dbReference type="EnsemblMetazoa" id="XP_022656202"/>
    </source>
</evidence>
<protein>
    <recommendedName>
        <fullName evidence="5">RING-type domain-containing protein</fullName>
    </recommendedName>
</protein>
<dbReference type="InterPro" id="IPR026850">
    <property type="entry name" value="FANCL_C"/>
</dbReference>
<dbReference type="OrthoDB" id="10263265at2759"/>
<dbReference type="SMART" id="SM01197">
    <property type="entry name" value="FANCL_C"/>
    <property type="match status" value="1"/>
</dbReference>
<keyword evidence="4" id="KW-1185">Reference proteome</keyword>
<dbReference type="PANTHER" id="PTHR13206">
    <property type="entry name" value="UBIQUITIN LIGASE PROTEIN PHF9 FANCONI ANEMIA GROUP L PROTEIN"/>
    <property type="match status" value="1"/>
</dbReference>
<proteinExistence type="predicted"/>
<accession>A0A7M7JSF0</accession>
<evidence type="ECO:0000259" key="1">
    <source>
        <dbReference type="Pfam" id="PF11793"/>
    </source>
</evidence>
<dbReference type="Pfam" id="PF11793">
    <property type="entry name" value="FANCL_C"/>
    <property type="match status" value="1"/>
</dbReference>
<dbReference type="InterPro" id="IPR043003">
    <property type="entry name" value="FANCL_d3_sf"/>
</dbReference>
<dbReference type="GO" id="GO:0043240">
    <property type="term" value="C:Fanconi anaemia nuclear complex"/>
    <property type="evidence" value="ECO:0007669"/>
    <property type="project" value="InterPro"/>
</dbReference>
<dbReference type="InParanoid" id="A0A7M7JSF0"/>
<dbReference type="Proteomes" id="UP000594260">
    <property type="component" value="Unplaced"/>
</dbReference>
<feature type="domain" description="FANCL UBC-like" evidence="2">
    <location>
        <begin position="213"/>
        <end position="304"/>
    </location>
</feature>
<dbReference type="KEGG" id="vde:111248323"/>